<evidence type="ECO:0000256" key="1">
    <source>
        <dbReference type="SAM" id="MobiDB-lite"/>
    </source>
</evidence>
<keyword evidence="3" id="KW-1185">Reference proteome</keyword>
<organism evidence="2 3">
    <name type="scientific">Abeliophyllum distichum</name>
    <dbReference type="NCBI Taxonomy" id="126358"/>
    <lineage>
        <taxon>Eukaryota</taxon>
        <taxon>Viridiplantae</taxon>
        <taxon>Streptophyta</taxon>
        <taxon>Embryophyta</taxon>
        <taxon>Tracheophyta</taxon>
        <taxon>Spermatophyta</taxon>
        <taxon>Magnoliopsida</taxon>
        <taxon>eudicotyledons</taxon>
        <taxon>Gunneridae</taxon>
        <taxon>Pentapetalae</taxon>
        <taxon>asterids</taxon>
        <taxon>lamiids</taxon>
        <taxon>Lamiales</taxon>
        <taxon>Oleaceae</taxon>
        <taxon>Forsythieae</taxon>
        <taxon>Abeliophyllum</taxon>
    </lineage>
</organism>
<proteinExistence type="predicted"/>
<dbReference type="Proteomes" id="UP001604336">
    <property type="component" value="Unassembled WGS sequence"/>
</dbReference>
<feature type="compositionally biased region" description="Acidic residues" evidence="1">
    <location>
        <begin position="10"/>
        <end position="20"/>
    </location>
</feature>
<gene>
    <name evidence="2" type="ORF">Adt_09298</name>
</gene>
<evidence type="ECO:0000313" key="3">
    <source>
        <dbReference type="Proteomes" id="UP001604336"/>
    </source>
</evidence>
<comment type="caution">
    <text evidence="2">The sequence shown here is derived from an EMBL/GenBank/DDBJ whole genome shotgun (WGS) entry which is preliminary data.</text>
</comment>
<evidence type="ECO:0000313" key="2">
    <source>
        <dbReference type="EMBL" id="KAL2524244.1"/>
    </source>
</evidence>
<sequence length="163" mass="18759">MITQSRRVEFEDDGEDEDNENNNYHYEAGMELDREMGSIIKRRRKTSATILELLQDIRAGMISESRNSESHIRKSDKDNNRNMERMILINPFNQTTTIQGSHDSNNNNQNRVPIGLLGDYFIGPGLDLLLQHLAKNDPNRYRTTSAQKEAVEALPAGWILGRW</sequence>
<protein>
    <submittedName>
        <fullName evidence="2">RING/U-box superfamily protein</fullName>
    </submittedName>
</protein>
<dbReference type="EMBL" id="JBFOLK010000003">
    <property type="protein sequence ID" value="KAL2524244.1"/>
    <property type="molecule type" value="Genomic_DNA"/>
</dbReference>
<dbReference type="AlphaFoldDB" id="A0ABD1UGT4"/>
<reference evidence="3" key="1">
    <citation type="submission" date="2024-07" db="EMBL/GenBank/DDBJ databases">
        <title>Two chromosome-level genome assemblies of Korean endemic species Abeliophyllum distichum and Forsythia ovata (Oleaceae).</title>
        <authorList>
            <person name="Jang H."/>
        </authorList>
    </citation>
    <scope>NUCLEOTIDE SEQUENCE [LARGE SCALE GENOMIC DNA]</scope>
</reference>
<feature type="region of interest" description="Disordered" evidence="1">
    <location>
        <begin position="1"/>
        <end position="23"/>
    </location>
</feature>
<accession>A0ABD1UGT4</accession>
<name>A0ABD1UGT4_9LAMI</name>